<dbReference type="EMBL" id="FOVP01000003">
    <property type="protein sequence ID" value="SFN48332.1"/>
    <property type="molecule type" value="Genomic_DNA"/>
</dbReference>
<keyword evidence="2" id="KW-1003">Cell membrane</keyword>
<evidence type="ECO:0000256" key="4">
    <source>
        <dbReference type="ARBA" id="ARBA00022989"/>
    </source>
</evidence>
<feature type="transmembrane region" description="Helical" evidence="6">
    <location>
        <begin position="259"/>
        <end position="283"/>
    </location>
</feature>
<feature type="transmembrane region" description="Helical" evidence="6">
    <location>
        <begin position="56"/>
        <end position="79"/>
    </location>
</feature>
<keyword evidence="3 6" id="KW-0812">Transmembrane</keyword>
<sequence>MSHLNRYLAVMFLQRFVLTVFGLVALLGVLDALSNADLLPENAGLSDQFRYMALRMPILFDRIMIFALLMALLLTYMSLIRRNELVAIVGAGISVFGQVRALIPAVLIATIASALLVDQITPMTTRALEDWLGPEAVHDNGQAPKSLWLADGRLLIEIGGLNTDRSLSDVTLFERGENGKVSAISRAGSAMAVSGGWALSDVRQIRYDGNTVAPPAIWQSEQTPHTLRLLMSEPRNLALADLYRLSQMTGSGSLPSDAYFVWFLNRLSLPFIAIGFLMMTVPIMQHLGRRDGGEFSLAIGIAAGFVFMVTDGVFKTLSENGSLSAIIAVVVPVGTLMLIGLWLSYHRTASA</sequence>
<dbReference type="PANTHER" id="PTHR33529:SF2">
    <property type="entry name" value="LIPOPOLYSACCHARIDE EXPORT SYSTEM PERMEASE PROTEIN LPTG"/>
    <property type="match status" value="1"/>
</dbReference>
<evidence type="ECO:0000256" key="5">
    <source>
        <dbReference type="ARBA" id="ARBA00023136"/>
    </source>
</evidence>
<dbReference type="AlphaFoldDB" id="A0A1I4ZDF7"/>
<keyword evidence="5 6" id="KW-0472">Membrane</keyword>
<organism evidence="7 8">
    <name type="scientific">Roseovarius lutimaris</name>
    <dbReference type="NCBI Taxonomy" id="1005928"/>
    <lineage>
        <taxon>Bacteria</taxon>
        <taxon>Pseudomonadati</taxon>
        <taxon>Pseudomonadota</taxon>
        <taxon>Alphaproteobacteria</taxon>
        <taxon>Rhodobacterales</taxon>
        <taxon>Roseobacteraceae</taxon>
        <taxon>Roseovarius</taxon>
    </lineage>
</organism>
<keyword evidence="8" id="KW-1185">Reference proteome</keyword>
<evidence type="ECO:0000313" key="8">
    <source>
        <dbReference type="Proteomes" id="UP000198599"/>
    </source>
</evidence>
<dbReference type="PANTHER" id="PTHR33529">
    <property type="entry name" value="SLR0882 PROTEIN-RELATED"/>
    <property type="match status" value="1"/>
</dbReference>
<reference evidence="8" key="1">
    <citation type="submission" date="2016-10" db="EMBL/GenBank/DDBJ databases">
        <authorList>
            <person name="Varghese N."/>
            <person name="Submissions S."/>
        </authorList>
    </citation>
    <scope>NUCLEOTIDE SEQUENCE [LARGE SCALE GENOMIC DNA]</scope>
    <source>
        <strain evidence="8">DSM 28463</strain>
    </source>
</reference>
<comment type="subcellular location">
    <subcellularLocation>
        <location evidence="1">Cell membrane</location>
        <topology evidence="1">Multi-pass membrane protein</topology>
    </subcellularLocation>
</comment>
<proteinExistence type="predicted"/>
<dbReference type="GO" id="GO:0043190">
    <property type="term" value="C:ATP-binding cassette (ABC) transporter complex"/>
    <property type="evidence" value="ECO:0007669"/>
    <property type="project" value="TreeGrafter"/>
</dbReference>
<dbReference type="RefSeq" id="WP_092834417.1">
    <property type="nucleotide sequence ID" value="NZ_FOVP01000003.1"/>
</dbReference>
<dbReference type="Pfam" id="PF03739">
    <property type="entry name" value="LptF_LptG"/>
    <property type="match status" value="1"/>
</dbReference>
<feature type="transmembrane region" description="Helical" evidence="6">
    <location>
        <begin position="295"/>
        <end position="314"/>
    </location>
</feature>
<evidence type="ECO:0000256" key="1">
    <source>
        <dbReference type="ARBA" id="ARBA00004651"/>
    </source>
</evidence>
<feature type="transmembrane region" description="Helical" evidence="6">
    <location>
        <begin position="86"/>
        <end position="116"/>
    </location>
</feature>
<dbReference type="GO" id="GO:0015920">
    <property type="term" value="P:lipopolysaccharide transport"/>
    <property type="evidence" value="ECO:0007669"/>
    <property type="project" value="TreeGrafter"/>
</dbReference>
<gene>
    <name evidence="7" type="ORF">SAMN04487859_103145</name>
</gene>
<evidence type="ECO:0000256" key="3">
    <source>
        <dbReference type="ARBA" id="ARBA00022692"/>
    </source>
</evidence>
<name>A0A1I4ZDF7_9RHOB</name>
<dbReference type="Proteomes" id="UP000198599">
    <property type="component" value="Unassembled WGS sequence"/>
</dbReference>
<evidence type="ECO:0000256" key="2">
    <source>
        <dbReference type="ARBA" id="ARBA00022475"/>
    </source>
</evidence>
<dbReference type="OrthoDB" id="7620608at2"/>
<protein>
    <submittedName>
        <fullName evidence="7">Lipopolysaccharide export system permease protein</fullName>
    </submittedName>
</protein>
<feature type="transmembrane region" description="Helical" evidence="6">
    <location>
        <begin position="326"/>
        <end position="345"/>
    </location>
</feature>
<dbReference type="STRING" id="1005928.SAMN04487859_103145"/>
<dbReference type="InterPro" id="IPR005495">
    <property type="entry name" value="LptG/LptF_permease"/>
</dbReference>
<keyword evidence="4 6" id="KW-1133">Transmembrane helix</keyword>
<evidence type="ECO:0000256" key="6">
    <source>
        <dbReference type="SAM" id="Phobius"/>
    </source>
</evidence>
<evidence type="ECO:0000313" key="7">
    <source>
        <dbReference type="EMBL" id="SFN48332.1"/>
    </source>
</evidence>
<accession>A0A1I4ZDF7</accession>